<feature type="region of interest" description="Disordered" evidence="6">
    <location>
        <begin position="121"/>
        <end position="143"/>
    </location>
</feature>
<keyword evidence="3" id="KW-0812">Transmembrane</keyword>
<reference evidence="7 8" key="1">
    <citation type="journal article" date="2016" name="Nat. Commun.">
        <title>Thousands of microbial genomes shed light on interconnected biogeochemical processes in an aquifer system.</title>
        <authorList>
            <person name="Anantharaman K."/>
            <person name="Brown C.T."/>
            <person name="Hug L.A."/>
            <person name="Sharon I."/>
            <person name="Castelle C.J."/>
            <person name="Probst A.J."/>
            <person name="Thomas B.C."/>
            <person name="Singh A."/>
            <person name="Wilkins M.J."/>
            <person name="Karaoz U."/>
            <person name="Brodie E.L."/>
            <person name="Williams K.H."/>
            <person name="Hubbard S.S."/>
            <person name="Banfield J.F."/>
        </authorList>
    </citation>
    <scope>NUCLEOTIDE SEQUENCE [LARGE SCALE GENOMIC DNA]</scope>
</reference>
<evidence type="ECO:0000256" key="5">
    <source>
        <dbReference type="ARBA" id="ARBA00023136"/>
    </source>
</evidence>
<keyword evidence="1" id="KW-1003">Cell membrane</keyword>
<dbReference type="InterPro" id="IPR026265">
    <property type="entry name" value="LptC"/>
</dbReference>
<dbReference type="InterPro" id="IPR010664">
    <property type="entry name" value="LipoPS_assembly_LptC-rel"/>
</dbReference>
<dbReference type="AlphaFoldDB" id="A0A1F6UVE6"/>
<dbReference type="PANTHER" id="PTHR37481:SF1">
    <property type="entry name" value="LIPOPOLYSACCHARIDE EXPORT SYSTEM PROTEIN LPTC"/>
    <property type="match status" value="1"/>
</dbReference>
<dbReference type="EMBL" id="MFSP01000200">
    <property type="protein sequence ID" value="OGI61357.1"/>
    <property type="molecule type" value="Genomic_DNA"/>
</dbReference>
<evidence type="ECO:0000256" key="3">
    <source>
        <dbReference type="ARBA" id="ARBA00022692"/>
    </source>
</evidence>
<keyword evidence="5" id="KW-0472">Membrane</keyword>
<accession>A0A1F6UVE6</accession>
<keyword evidence="2" id="KW-0997">Cell inner membrane</keyword>
<evidence type="ECO:0000256" key="4">
    <source>
        <dbReference type="ARBA" id="ARBA00022989"/>
    </source>
</evidence>
<protein>
    <submittedName>
        <fullName evidence="7">LPS export ABC transporter periplasmic protein LptC</fullName>
    </submittedName>
</protein>
<dbReference type="GO" id="GO:0005886">
    <property type="term" value="C:plasma membrane"/>
    <property type="evidence" value="ECO:0007669"/>
    <property type="project" value="InterPro"/>
</dbReference>
<dbReference type="NCBIfam" id="TIGR04409">
    <property type="entry name" value="LptC_YrbK"/>
    <property type="match status" value="1"/>
</dbReference>
<evidence type="ECO:0000313" key="8">
    <source>
        <dbReference type="Proteomes" id="UP000179076"/>
    </source>
</evidence>
<dbReference type="GO" id="GO:0030288">
    <property type="term" value="C:outer membrane-bounded periplasmic space"/>
    <property type="evidence" value="ECO:0007669"/>
    <property type="project" value="TreeGrafter"/>
</dbReference>
<gene>
    <name evidence="7" type="ORF">A2W18_02335</name>
</gene>
<dbReference type="Proteomes" id="UP000179076">
    <property type="component" value="Unassembled WGS sequence"/>
</dbReference>
<keyword evidence="4" id="KW-1133">Transmembrane helix</keyword>
<evidence type="ECO:0000256" key="6">
    <source>
        <dbReference type="SAM" id="MobiDB-lite"/>
    </source>
</evidence>
<comment type="caution">
    <text evidence="7">The sequence shown here is derived from an EMBL/GenBank/DDBJ whole genome shotgun (WGS) entry which is preliminary data.</text>
</comment>
<evidence type="ECO:0000256" key="2">
    <source>
        <dbReference type="ARBA" id="ARBA00022519"/>
    </source>
</evidence>
<dbReference type="Gene3D" id="2.60.450.10">
    <property type="entry name" value="Lipopolysaccharide (LPS) transport protein A like domain"/>
    <property type="match status" value="1"/>
</dbReference>
<evidence type="ECO:0000313" key="7">
    <source>
        <dbReference type="EMBL" id="OGI61357.1"/>
    </source>
</evidence>
<dbReference type="InterPro" id="IPR052363">
    <property type="entry name" value="LPS_export_LptC"/>
</dbReference>
<name>A0A1F6UVE6_9PROT</name>
<evidence type="ECO:0000256" key="1">
    <source>
        <dbReference type="ARBA" id="ARBA00022475"/>
    </source>
</evidence>
<proteinExistence type="predicted"/>
<dbReference type="GO" id="GO:0015221">
    <property type="term" value="F:lipopolysaccharide transmembrane transporter activity"/>
    <property type="evidence" value="ECO:0007669"/>
    <property type="project" value="InterPro"/>
</dbReference>
<dbReference type="Pfam" id="PF06835">
    <property type="entry name" value="LptC"/>
    <property type="match status" value="1"/>
</dbReference>
<dbReference type="PANTHER" id="PTHR37481">
    <property type="entry name" value="LIPOPOLYSACCHARIDE EXPORT SYSTEM PROTEIN LPTC"/>
    <property type="match status" value="1"/>
</dbReference>
<organism evidence="7 8">
    <name type="scientific">Candidatus Muproteobacteria bacterium RBG_16_60_9</name>
    <dbReference type="NCBI Taxonomy" id="1817755"/>
    <lineage>
        <taxon>Bacteria</taxon>
        <taxon>Pseudomonadati</taxon>
        <taxon>Pseudomonadota</taxon>
        <taxon>Candidatus Muproteobacteria</taxon>
    </lineage>
</organism>
<sequence>MLDARKARLAVLLTIAAIGSWWLTRQAAVPTPSAAAQPRHQPDYIIDNLIGNAMDALGSRKYLLTAKRLTHYPDDDTTHFVEPVLVQYQPGGATATTRADVGVMPSGGAEILMTGNVHLTRSADGRSHGGEVTTESLRVELDR</sequence>
<dbReference type="GO" id="GO:0017089">
    <property type="term" value="F:glycolipid transfer activity"/>
    <property type="evidence" value="ECO:0007669"/>
    <property type="project" value="TreeGrafter"/>
</dbReference>